<evidence type="ECO:0000259" key="3">
    <source>
        <dbReference type="Pfam" id="PF13649"/>
    </source>
</evidence>
<dbReference type="EMBL" id="FUYN01000003">
    <property type="protein sequence ID" value="SKB48919.1"/>
    <property type="molecule type" value="Genomic_DNA"/>
</dbReference>
<evidence type="ECO:0000256" key="2">
    <source>
        <dbReference type="SAM" id="Coils"/>
    </source>
</evidence>
<dbReference type="Gene3D" id="3.40.50.150">
    <property type="entry name" value="Vaccinia Virus protein VP39"/>
    <property type="match status" value="1"/>
</dbReference>
<dbReference type="GO" id="GO:0008168">
    <property type="term" value="F:methyltransferase activity"/>
    <property type="evidence" value="ECO:0007669"/>
    <property type="project" value="UniProtKB-KW"/>
</dbReference>
<feature type="coiled-coil region" evidence="2">
    <location>
        <begin position="65"/>
        <end position="99"/>
    </location>
</feature>
<dbReference type="InterPro" id="IPR029063">
    <property type="entry name" value="SAM-dependent_MTases_sf"/>
</dbReference>
<dbReference type="GO" id="GO:0032259">
    <property type="term" value="P:methylation"/>
    <property type="evidence" value="ECO:0007669"/>
    <property type="project" value="UniProtKB-KW"/>
</dbReference>
<proteinExistence type="predicted"/>
<accession>A0A1T5BPA8</accession>
<gene>
    <name evidence="4" type="ORF">SAMN02745120_1759</name>
</gene>
<protein>
    <submittedName>
        <fullName evidence="4">Methyltransferase domain-containing protein</fullName>
    </submittedName>
</protein>
<dbReference type="RefSeq" id="WP_079589589.1">
    <property type="nucleotide sequence ID" value="NZ_FUYN01000003.1"/>
</dbReference>
<dbReference type="Pfam" id="PF13649">
    <property type="entry name" value="Methyltransf_25"/>
    <property type="match status" value="1"/>
</dbReference>
<dbReference type="AlphaFoldDB" id="A0A1T5BPA8"/>
<dbReference type="SUPFAM" id="SSF53335">
    <property type="entry name" value="S-adenosyl-L-methionine-dependent methyltransferases"/>
    <property type="match status" value="1"/>
</dbReference>
<name>A0A1T5BPA8_9FIRM</name>
<keyword evidence="1 4" id="KW-0808">Transferase</keyword>
<organism evidence="4 5">
    <name type="scientific">Acetoanaerobium noterae</name>
    <dbReference type="NCBI Taxonomy" id="745369"/>
    <lineage>
        <taxon>Bacteria</taxon>
        <taxon>Bacillati</taxon>
        <taxon>Bacillota</taxon>
        <taxon>Clostridia</taxon>
        <taxon>Peptostreptococcales</taxon>
        <taxon>Filifactoraceae</taxon>
        <taxon>Acetoanaerobium</taxon>
    </lineage>
</organism>
<evidence type="ECO:0000313" key="5">
    <source>
        <dbReference type="Proteomes" id="UP000243406"/>
    </source>
</evidence>
<keyword evidence="2" id="KW-0175">Coiled coil</keyword>
<dbReference type="PANTHER" id="PTHR43861">
    <property type="entry name" value="TRANS-ACONITATE 2-METHYLTRANSFERASE-RELATED"/>
    <property type="match status" value="1"/>
</dbReference>
<dbReference type="CDD" id="cd02440">
    <property type="entry name" value="AdoMet_MTases"/>
    <property type="match status" value="1"/>
</dbReference>
<evidence type="ECO:0000256" key="1">
    <source>
        <dbReference type="ARBA" id="ARBA00022679"/>
    </source>
</evidence>
<keyword evidence="4" id="KW-0489">Methyltransferase</keyword>
<dbReference type="Gene3D" id="2.20.25.110">
    <property type="entry name" value="S-adenosyl-L-methionine-dependent methyltransferases"/>
    <property type="match status" value="1"/>
</dbReference>
<dbReference type="InterPro" id="IPR041698">
    <property type="entry name" value="Methyltransf_25"/>
</dbReference>
<feature type="domain" description="Methyltransferase" evidence="3">
    <location>
        <begin position="41"/>
        <end position="137"/>
    </location>
</feature>
<evidence type="ECO:0000313" key="4">
    <source>
        <dbReference type="EMBL" id="SKB48919.1"/>
    </source>
</evidence>
<sequence>MEQYTHLPMIYDRLMQDVDYNSWAKYLVDIIGIHNSSVNNILELGCGSGNITKHLLDMGYEVVGIDISEQMLELAHEKLKDYEDKVILMEQDIRELDFEIYEIDCILAVNDTFNYILEDDEVKDIFNFIYSHLKETGCFIFDISSPYKLKTTLGNNTYGESMEDLVYLWENYFDDEHKELTMDVNFFIKNEEKDTYRRFEETHIQKAHDPLKLTRFLEDIGFKNINVYSDFDISPGYNNECQRVFISCNK</sequence>
<dbReference type="OrthoDB" id="9811589at2"/>
<keyword evidence="5" id="KW-1185">Reference proteome</keyword>
<dbReference type="Proteomes" id="UP000243406">
    <property type="component" value="Unassembled WGS sequence"/>
</dbReference>
<reference evidence="5" key="1">
    <citation type="submission" date="2017-02" db="EMBL/GenBank/DDBJ databases">
        <authorList>
            <person name="Varghese N."/>
            <person name="Submissions S."/>
        </authorList>
    </citation>
    <scope>NUCLEOTIDE SEQUENCE [LARGE SCALE GENOMIC DNA]</scope>
    <source>
        <strain evidence="5">ATCC 35199</strain>
    </source>
</reference>